<name>A0A6M1LF44_9PROT</name>
<dbReference type="AlphaFoldDB" id="A0A6M1LF44"/>
<dbReference type="PANTHER" id="PTHR33490">
    <property type="entry name" value="BLR5614 PROTEIN-RELATED"/>
    <property type="match status" value="1"/>
</dbReference>
<dbReference type="Proteomes" id="UP000475385">
    <property type="component" value="Unassembled WGS sequence"/>
</dbReference>
<dbReference type="SMART" id="SM00460">
    <property type="entry name" value="TGc"/>
    <property type="match status" value="1"/>
</dbReference>
<protein>
    <submittedName>
        <fullName evidence="2">Transglutaminase family protein</fullName>
    </submittedName>
</protein>
<dbReference type="RefSeq" id="WP_164692631.1">
    <property type="nucleotide sequence ID" value="NZ_JAAIKB010000001.1"/>
</dbReference>
<evidence type="ECO:0000313" key="2">
    <source>
        <dbReference type="EMBL" id="NGM18752.1"/>
    </source>
</evidence>
<reference evidence="2 3" key="1">
    <citation type="submission" date="2020-03" db="EMBL/GenBank/DDBJ databases">
        <title>Roseomonas stagni sp. nov., isolated from pond water in Japan.</title>
        <authorList>
            <person name="Furuhata K."/>
            <person name="Miyamoto H."/>
            <person name="Goto K."/>
        </authorList>
    </citation>
    <scope>NUCLEOTIDE SEQUENCE [LARGE SCALE GENOMIC DNA]</scope>
    <source>
        <strain evidence="2 3">PeD5</strain>
    </source>
</reference>
<dbReference type="InterPro" id="IPR013589">
    <property type="entry name" value="Bac_transglu_N"/>
</dbReference>
<dbReference type="Pfam" id="PF08379">
    <property type="entry name" value="Bact_transglu_N"/>
    <property type="match status" value="1"/>
</dbReference>
<gene>
    <name evidence="2" type="ORF">G3576_01920</name>
</gene>
<dbReference type="Pfam" id="PF01841">
    <property type="entry name" value="Transglut_core"/>
    <property type="match status" value="1"/>
</dbReference>
<comment type="caution">
    <text evidence="2">The sequence shown here is derived from an EMBL/GenBank/DDBJ whole genome shotgun (WGS) entry which is preliminary data.</text>
</comment>
<dbReference type="InterPro" id="IPR002931">
    <property type="entry name" value="Transglutaminase-like"/>
</dbReference>
<dbReference type="PANTHER" id="PTHR33490:SF6">
    <property type="entry name" value="SLL1049 PROTEIN"/>
    <property type="match status" value="1"/>
</dbReference>
<dbReference type="SUPFAM" id="SSF54001">
    <property type="entry name" value="Cysteine proteinases"/>
    <property type="match status" value="1"/>
</dbReference>
<evidence type="ECO:0000259" key="1">
    <source>
        <dbReference type="SMART" id="SM00460"/>
    </source>
</evidence>
<evidence type="ECO:0000313" key="3">
    <source>
        <dbReference type="Proteomes" id="UP000475385"/>
    </source>
</evidence>
<dbReference type="EMBL" id="JAAIKB010000001">
    <property type="protein sequence ID" value="NGM18752.1"/>
    <property type="molecule type" value="Genomic_DNA"/>
</dbReference>
<organism evidence="2 3">
    <name type="scientific">Falsiroseomonas algicola</name>
    <dbReference type="NCBI Taxonomy" id="2716930"/>
    <lineage>
        <taxon>Bacteria</taxon>
        <taxon>Pseudomonadati</taxon>
        <taxon>Pseudomonadota</taxon>
        <taxon>Alphaproteobacteria</taxon>
        <taxon>Acetobacterales</taxon>
        <taxon>Roseomonadaceae</taxon>
        <taxon>Falsiroseomonas</taxon>
    </lineage>
</organism>
<sequence length="254" mass="27189">MRLRVRHRLHWEFDEPASMTIQALRLTPRDEAGLTLCHWRVTGDRGGAMPGFEDGYGNTTLLLTRNLPHRGLSVTVDGEVEFRPESGPSGLEETLPPEVFKRETALTTLDDAIRALAAGSPAPSALAATLRGMVEVDPLAAETAAEVLAGRKGSAAGLLHLFLAAMRAGGTPARMVSGYLWDGTNGQDAAAPHLWAECWDGEAWVPVEVLRDTAPQAHIRLAIGLDESEAGSVRGIRRGPGAGHFAHSVRVDRA</sequence>
<dbReference type="Gene3D" id="3.10.620.30">
    <property type="match status" value="1"/>
</dbReference>
<dbReference type="InterPro" id="IPR038765">
    <property type="entry name" value="Papain-like_cys_pep_sf"/>
</dbReference>
<accession>A0A6M1LF44</accession>
<keyword evidence="3" id="KW-1185">Reference proteome</keyword>
<feature type="domain" description="Transglutaminase-like" evidence="1">
    <location>
        <begin position="147"/>
        <end position="211"/>
    </location>
</feature>
<proteinExistence type="predicted"/>